<keyword evidence="14" id="KW-1185">Reference proteome</keyword>
<evidence type="ECO:0000256" key="1">
    <source>
        <dbReference type="ARBA" id="ARBA00004236"/>
    </source>
</evidence>
<dbReference type="GO" id="GO:0012505">
    <property type="term" value="C:endomembrane system"/>
    <property type="evidence" value="ECO:0007669"/>
    <property type="project" value="UniProtKB-SubCell"/>
</dbReference>
<feature type="transmembrane region" description="Helical" evidence="11">
    <location>
        <begin position="762"/>
        <end position="787"/>
    </location>
</feature>
<organism evidence="13 14">
    <name type="scientific">Aquilegia coerulea</name>
    <name type="common">Rocky mountain columbine</name>
    <dbReference type="NCBI Taxonomy" id="218851"/>
    <lineage>
        <taxon>Eukaryota</taxon>
        <taxon>Viridiplantae</taxon>
        <taxon>Streptophyta</taxon>
        <taxon>Embryophyta</taxon>
        <taxon>Tracheophyta</taxon>
        <taxon>Spermatophyta</taxon>
        <taxon>Magnoliopsida</taxon>
        <taxon>Ranunculales</taxon>
        <taxon>Ranunculaceae</taxon>
        <taxon>Thalictroideae</taxon>
        <taxon>Aquilegia</taxon>
    </lineage>
</organism>
<keyword evidence="6" id="KW-0732">Signal</keyword>
<keyword evidence="7" id="KW-0677">Repeat</keyword>
<dbReference type="InterPro" id="IPR051502">
    <property type="entry name" value="RLP_Defense_Trigger"/>
</dbReference>
<dbReference type="FunCoup" id="A0A2G5C801">
    <property type="interactions" value="1810"/>
</dbReference>
<dbReference type="AlphaFoldDB" id="A0A2G5C801"/>
<dbReference type="Pfam" id="PF00560">
    <property type="entry name" value="LRR_1"/>
    <property type="match status" value="6"/>
</dbReference>
<evidence type="ECO:0000256" key="2">
    <source>
        <dbReference type="ARBA" id="ARBA00009592"/>
    </source>
</evidence>
<dbReference type="FunFam" id="3.80.10.10:FF:000095">
    <property type="entry name" value="LRR receptor-like serine/threonine-protein kinase GSO1"/>
    <property type="match status" value="2"/>
</dbReference>
<dbReference type="EMBL" id="KZ305095">
    <property type="protein sequence ID" value="PIA27432.1"/>
    <property type="molecule type" value="Genomic_DNA"/>
</dbReference>
<evidence type="ECO:0000256" key="6">
    <source>
        <dbReference type="ARBA" id="ARBA00022729"/>
    </source>
</evidence>
<evidence type="ECO:0000256" key="3">
    <source>
        <dbReference type="ARBA" id="ARBA00022475"/>
    </source>
</evidence>
<dbReference type="Pfam" id="PF23598">
    <property type="entry name" value="LRR_14"/>
    <property type="match status" value="1"/>
</dbReference>
<evidence type="ECO:0000256" key="11">
    <source>
        <dbReference type="SAM" id="Phobius"/>
    </source>
</evidence>
<dbReference type="OrthoDB" id="4691307at2759"/>
<dbReference type="InterPro" id="IPR003591">
    <property type="entry name" value="Leu-rich_rpt_typical-subtyp"/>
</dbReference>
<dbReference type="Gene3D" id="3.80.10.10">
    <property type="entry name" value="Ribonuclease Inhibitor"/>
    <property type="match status" value="4"/>
</dbReference>
<evidence type="ECO:0000256" key="10">
    <source>
        <dbReference type="ARBA" id="ARBA00037847"/>
    </source>
</evidence>
<dbReference type="PANTHER" id="PTHR48062:SF52">
    <property type="entry name" value="RECEPTOR-LIKE PROTEIN 8-RELATED"/>
    <property type="match status" value="1"/>
</dbReference>
<comment type="similarity">
    <text evidence="2">Belongs to the RLP family.</text>
</comment>
<evidence type="ECO:0000256" key="9">
    <source>
        <dbReference type="ARBA" id="ARBA00023136"/>
    </source>
</evidence>
<evidence type="ECO:0000313" key="13">
    <source>
        <dbReference type="EMBL" id="PIA27432.1"/>
    </source>
</evidence>
<keyword evidence="9 11" id="KW-0472">Membrane</keyword>
<accession>A0A2G5C801</accession>
<proteinExistence type="inferred from homology"/>
<comment type="subcellular location">
    <subcellularLocation>
        <location evidence="1">Cell membrane</location>
    </subcellularLocation>
    <subcellularLocation>
        <location evidence="10">Endomembrane system</location>
        <topology evidence="10">Single-pass membrane protein</topology>
    </subcellularLocation>
</comment>
<protein>
    <recommendedName>
        <fullName evidence="12">Disease resistance R13L4/SHOC-2-like LRR domain-containing protein</fullName>
    </recommendedName>
</protein>
<keyword evidence="8 11" id="KW-1133">Transmembrane helix</keyword>
<keyword evidence="5 11" id="KW-0812">Transmembrane</keyword>
<gene>
    <name evidence="13" type="ORF">AQUCO_07800049v1</name>
</gene>
<dbReference type="GO" id="GO:0005886">
    <property type="term" value="C:plasma membrane"/>
    <property type="evidence" value="ECO:0007669"/>
    <property type="project" value="UniProtKB-SubCell"/>
</dbReference>
<dbReference type="PRINTS" id="PR00019">
    <property type="entry name" value="LEURICHRPT"/>
</dbReference>
<feature type="non-terminal residue" evidence="13">
    <location>
        <position position="887"/>
    </location>
</feature>
<dbReference type="STRING" id="218851.A0A2G5C801"/>
<dbReference type="InParanoid" id="A0A2G5C801"/>
<evidence type="ECO:0000256" key="8">
    <source>
        <dbReference type="ARBA" id="ARBA00022989"/>
    </source>
</evidence>
<feature type="domain" description="Disease resistance R13L4/SHOC-2-like LRR" evidence="12">
    <location>
        <begin position="257"/>
        <end position="374"/>
    </location>
</feature>
<evidence type="ECO:0000256" key="4">
    <source>
        <dbReference type="ARBA" id="ARBA00022614"/>
    </source>
</evidence>
<dbReference type="InterPro" id="IPR032675">
    <property type="entry name" value="LRR_dom_sf"/>
</dbReference>
<dbReference type="Proteomes" id="UP000230069">
    <property type="component" value="Unassembled WGS sequence"/>
</dbReference>
<dbReference type="PANTHER" id="PTHR48062">
    <property type="entry name" value="RECEPTOR-LIKE PROTEIN 14"/>
    <property type="match status" value="1"/>
</dbReference>
<evidence type="ECO:0000256" key="5">
    <source>
        <dbReference type="ARBA" id="ARBA00022692"/>
    </source>
</evidence>
<dbReference type="SUPFAM" id="SSF52058">
    <property type="entry name" value="L domain-like"/>
    <property type="match status" value="3"/>
</dbReference>
<evidence type="ECO:0000256" key="7">
    <source>
        <dbReference type="ARBA" id="ARBA00022737"/>
    </source>
</evidence>
<dbReference type="InterPro" id="IPR001611">
    <property type="entry name" value="Leu-rich_rpt"/>
</dbReference>
<dbReference type="FunFam" id="3.80.10.10:FF:000213">
    <property type="entry name" value="Tyrosine-sulfated glycopeptide receptor 1"/>
    <property type="match status" value="1"/>
</dbReference>
<sequence>MNLNGNYLEGSSSKFSQAFTNLSNLEVLHLEDNLLNSFLTFHDWKSSSKLKVLYLGYNNFSRGIPPSIFTLNSLQALSVAGSYLNGPISYGLCELKNLRDLDLSKNKFEGILPPCFNNLTSLKMVNLRGNQVYIPSLISNLKSLESIALSGNQFDGGLPFTSPLKSLSSQLKFLDMSNCNLNMSTTDLLKFLHNQYDLRYLDMSHNNLHGSFPNWLVENNTRLETLVLRNNSLSGNIQLGLVVTLLNYFDISNNHIQGNLQTDIGVVLSKLRYLNLSKNSIEGTLPTSLANMKYLYYLDLSKNSIEGTLPTSLSNLKELYTLDFSNNRFFGEIPESWFLNLKYLTSLKLSYNSLSGRISPSLFNLPYLLVLRLSNNQFIGNLGRIPSNILIFDISQNQMTGRIPSDIGKSDSLRTLILRNNSFHGPIPLELCNLSSLNFLDLSNNHLSGIIPSCLNLTSLKYLHLQENKFSGSIPKAILQSSNLITLDLKHNNLSGNISKWFGFLRNLRVLLLKGNRLSGSIPLQLCQLKNISLLDLSHNNLSGSIPPCFGNINFGKIVPGEDVFEKNAYEQSGYSIFEYTDLLDITNMANLYVDLEYSEEEEVEFMTKSRSGAYKGDILNFLSGIDLSCNQFTGLIPNDIGALTMIMALNLSNNQFTGSIPRTFSKLKHLESMDLSRNKLTGKIPSELTDINTLSVFNVSYNNLSGEVPYMKAQFSTFDENSYKGNPFLCGPPLQKPCKTITKSTTTVTLARWSASYGMDLISLFASFAASYIMTLAGFVIVLYINPYWRHIWFNFIDTCLSFMFPFWSEAIYKRIHRWLWKMISTRHPQSLVGKQYMLLLSRISNFWRWDFLGFLNKLEKLSNLASIPSQRESINALVFGDMHYK</sequence>
<dbReference type="SMART" id="SM00369">
    <property type="entry name" value="LRR_TYP"/>
    <property type="match status" value="11"/>
</dbReference>
<evidence type="ECO:0000313" key="14">
    <source>
        <dbReference type="Proteomes" id="UP000230069"/>
    </source>
</evidence>
<keyword evidence="3" id="KW-1003">Cell membrane</keyword>
<keyword evidence="4" id="KW-0433">Leucine-rich repeat</keyword>
<feature type="transmembrane region" description="Helical" evidence="11">
    <location>
        <begin position="793"/>
        <end position="814"/>
    </location>
</feature>
<dbReference type="InterPro" id="IPR055414">
    <property type="entry name" value="LRR_R13L4/SHOC2-like"/>
</dbReference>
<dbReference type="PROSITE" id="PS51450">
    <property type="entry name" value="LRR"/>
    <property type="match status" value="1"/>
</dbReference>
<evidence type="ECO:0000259" key="12">
    <source>
        <dbReference type="Pfam" id="PF23598"/>
    </source>
</evidence>
<name>A0A2G5C801_AQUCA</name>
<reference evidence="13 14" key="1">
    <citation type="submission" date="2017-09" db="EMBL/GenBank/DDBJ databases">
        <title>WGS assembly of Aquilegia coerulea Goldsmith.</title>
        <authorList>
            <person name="Hodges S."/>
            <person name="Kramer E."/>
            <person name="Nordborg M."/>
            <person name="Tomkins J."/>
            <person name="Borevitz J."/>
            <person name="Derieg N."/>
            <person name="Yan J."/>
            <person name="Mihaltcheva S."/>
            <person name="Hayes R.D."/>
            <person name="Rokhsar D."/>
        </authorList>
    </citation>
    <scope>NUCLEOTIDE SEQUENCE [LARGE SCALE GENOMIC DNA]</scope>
    <source>
        <strain evidence="14">cv. Goldsmith</strain>
    </source>
</reference>
<dbReference type="Pfam" id="PF13855">
    <property type="entry name" value="LRR_8"/>
    <property type="match status" value="3"/>
</dbReference>